<dbReference type="Proteomes" id="UP000281332">
    <property type="component" value="Unassembled WGS sequence"/>
</dbReference>
<protein>
    <submittedName>
        <fullName evidence="2">Uncharacterized protein</fullName>
    </submittedName>
</protein>
<name>A0A3N4PIT3_9GAMM</name>
<keyword evidence="3" id="KW-1185">Reference proteome</keyword>
<dbReference type="EMBL" id="RMVG01000001">
    <property type="protein sequence ID" value="RPE04337.1"/>
    <property type="molecule type" value="Genomic_DNA"/>
</dbReference>
<evidence type="ECO:0000313" key="3">
    <source>
        <dbReference type="Proteomes" id="UP000281332"/>
    </source>
</evidence>
<gene>
    <name evidence="2" type="ORF">BBB56_00390</name>
</gene>
<comment type="caution">
    <text evidence="2">The sequence shown here is derived from an EMBL/GenBank/DDBJ whole genome shotgun (WGS) entry which is preliminary data.</text>
</comment>
<keyword evidence="1" id="KW-0812">Transmembrane</keyword>
<evidence type="ECO:0000256" key="1">
    <source>
        <dbReference type="SAM" id="Phobius"/>
    </source>
</evidence>
<organism evidence="2 3">
    <name type="scientific">Candidatus Pantoea deserta</name>
    <dbReference type="NCBI Taxonomy" id="1869313"/>
    <lineage>
        <taxon>Bacteria</taxon>
        <taxon>Pseudomonadati</taxon>
        <taxon>Pseudomonadota</taxon>
        <taxon>Gammaproteobacteria</taxon>
        <taxon>Enterobacterales</taxon>
        <taxon>Erwiniaceae</taxon>
        <taxon>Pantoea</taxon>
    </lineage>
</organism>
<sequence length="64" mass="7239">MGAFYFSSHQLGTIFEGKRFRSVILLDDVSLLFTLAKNFPLLTAYFYDLIMLAMAGFFLISAGF</sequence>
<keyword evidence="1" id="KW-1133">Transmembrane helix</keyword>
<dbReference type="AlphaFoldDB" id="A0A3N4PIT3"/>
<evidence type="ECO:0000313" key="2">
    <source>
        <dbReference type="EMBL" id="RPE04337.1"/>
    </source>
</evidence>
<accession>A0A3N4PIT3</accession>
<feature type="transmembrane region" description="Helical" evidence="1">
    <location>
        <begin position="39"/>
        <end position="60"/>
    </location>
</feature>
<reference evidence="2 3" key="1">
    <citation type="submission" date="2018-11" db="EMBL/GenBank/DDBJ databases">
        <title>Whole genome sequencing of Pantoea sp. RIT388.</title>
        <authorList>
            <person name="Gan H.M."/>
            <person name="Hudson A.O."/>
        </authorList>
    </citation>
    <scope>NUCLEOTIDE SEQUENCE [LARGE SCALE GENOMIC DNA]</scope>
    <source>
        <strain evidence="2 3">RIT388</strain>
    </source>
</reference>
<proteinExistence type="predicted"/>
<keyword evidence="1" id="KW-0472">Membrane</keyword>